<gene>
    <name evidence="1" type="ORF">ACFR9T_06160</name>
</gene>
<dbReference type="RefSeq" id="WP_256397022.1">
    <property type="nucleotide sequence ID" value="NZ_JANHDL010000004.1"/>
</dbReference>
<protein>
    <submittedName>
        <fullName evidence="1">Uncharacterized protein</fullName>
    </submittedName>
</protein>
<accession>A0ABD6BZR0</accession>
<comment type="caution">
    <text evidence="1">The sequence shown here is derived from an EMBL/GenBank/DDBJ whole genome shotgun (WGS) entry which is preliminary data.</text>
</comment>
<keyword evidence="2" id="KW-1185">Reference proteome</keyword>
<sequence length="54" mass="5829">MSDTNDTAEAEAAVGNARAFLSDFEDESLEVQHGAIEHAISELQNAKRALPDEN</sequence>
<name>A0ABD6BZR0_9EURY</name>
<evidence type="ECO:0000313" key="1">
    <source>
        <dbReference type="EMBL" id="MFD1570170.1"/>
    </source>
</evidence>
<reference evidence="1 2" key="1">
    <citation type="journal article" date="2019" name="Int. J. Syst. Evol. Microbiol.">
        <title>The Global Catalogue of Microorganisms (GCM) 10K type strain sequencing project: providing services to taxonomists for standard genome sequencing and annotation.</title>
        <authorList>
            <consortium name="The Broad Institute Genomics Platform"/>
            <consortium name="The Broad Institute Genome Sequencing Center for Infectious Disease"/>
            <person name="Wu L."/>
            <person name="Ma J."/>
        </authorList>
    </citation>
    <scope>NUCLEOTIDE SEQUENCE [LARGE SCALE GENOMIC DNA]</scope>
    <source>
        <strain evidence="1 2">CGMCC 1.12689</strain>
    </source>
</reference>
<proteinExistence type="predicted"/>
<organism evidence="1 2">
    <name type="scientific">Halorubrum laminariae</name>
    <dbReference type="NCBI Taxonomy" id="1433523"/>
    <lineage>
        <taxon>Archaea</taxon>
        <taxon>Methanobacteriati</taxon>
        <taxon>Methanobacteriota</taxon>
        <taxon>Stenosarchaea group</taxon>
        <taxon>Halobacteria</taxon>
        <taxon>Halobacteriales</taxon>
        <taxon>Haloferacaceae</taxon>
        <taxon>Halorubrum</taxon>
    </lineage>
</organism>
<dbReference type="EMBL" id="JBHUDB010000002">
    <property type="protein sequence ID" value="MFD1570170.1"/>
    <property type="molecule type" value="Genomic_DNA"/>
</dbReference>
<evidence type="ECO:0000313" key="2">
    <source>
        <dbReference type="Proteomes" id="UP001597185"/>
    </source>
</evidence>
<dbReference type="AlphaFoldDB" id="A0ABD6BZR0"/>
<dbReference type="Proteomes" id="UP001597185">
    <property type="component" value="Unassembled WGS sequence"/>
</dbReference>